<dbReference type="EMBL" id="WRPM01000051">
    <property type="protein sequence ID" value="MVT26180.1"/>
    <property type="molecule type" value="Genomic_DNA"/>
</dbReference>
<dbReference type="Gene3D" id="3.10.450.40">
    <property type="match status" value="2"/>
</dbReference>
<evidence type="ECO:0000256" key="1">
    <source>
        <dbReference type="SAM" id="MobiDB-lite"/>
    </source>
</evidence>
<organism evidence="3 4">
    <name type="scientific">Nesterenkonia alkaliphila</name>
    <dbReference type="NCBI Taxonomy" id="1463631"/>
    <lineage>
        <taxon>Bacteria</taxon>
        <taxon>Bacillati</taxon>
        <taxon>Actinomycetota</taxon>
        <taxon>Actinomycetes</taxon>
        <taxon>Micrococcales</taxon>
        <taxon>Micrococcaceae</taxon>
        <taxon>Nesterenkonia</taxon>
    </lineage>
</organism>
<dbReference type="Proteomes" id="UP000460157">
    <property type="component" value="Unassembled WGS sequence"/>
</dbReference>
<reference evidence="3 4" key="1">
    <citation type="submission" date="2019-12" db="EMBL/GenBank/DDBJ databases">
        <title>Nesterenkonia muleiensis sp. nov., a novel actinobacterium isolated from sap of Populus euphratica.</title>
        <authorList>
            <person name="Wang R."/>
        </authorList>
    </citation>
    <scope>NUCLEOTIDE SEQUENCE [LARGE SCALE GENOMIC DNA]</scope>
    <source>
        <strain evidence="3 4">F10</strain>
    </source>
</reference>
<feature type="compositionally biased region" description="Acidic residues" evidence="1">
    <location>
        <begin position="47"/>
        <end position="57"/>
    </location>
</feature>
<dbReference type="Pfam" id="PF03413">
    <property type="entry name" value="PepSY"/>
    <property type="match status" value="2"/>
</dbReference>
<protein>
    <recommendedName>
        <fullName evidence="2">PepSY domain-containing protein</fullName>
    </recommendedName>
</protein>
<sequence length="228" mass="24689">MLSLWAWNGPMSTEHIIQSTRSPLHRSAFGILSVTAAAAMTLAACAPDDEMPEDGEDVTPGQNEDSPEPEFEPTEEETEEATDDAGTGDDTDTPEAGGDHPVYQAIEAALAEYPDGVITEFEDNTDEDGYVEVFVYDGSTEWELEVDSETFEIIDTEDDGIDADDEENAQAVQIDIAEALQTAESESGGEPKDGELDTEDGTVVWEFEMTNDAEVYVDVTTGEVVRTS</sequence>
<dbReference type="InterPro" id="IPR025711">
    <property type="entry name" value="PepSY"/>
</dbReference>
<feature type="region of interest" description="Disordered" evidence="1">
    <location>
        <begin position="47"/>
        <end position="99"/>
    </location>
</feature>
<evidence type="ECO:0000313" key="3">
    <source>
        <dbReference type="EMBL" id="MVT26180.1"/>
    </source>
</evidence>
<comment type="caution">
    <text evidence="3">The sequence shown here is derived from an EMBL/GenBank/DDBJ whole genome shotgun (WGS) entry which is preliminary data.</text>
</comment>
<dbReference type="AlphaFoldDB" id="A0A7K1UI76"/>
<proteinExistence type="predicted"/>
<gene>
    <name evidence="3" type="ORF">GNZ21_07385</name>
</gene>
<evidence type="ECO:0000259" key="2">
    <source>
        <dbReference type="Pfam" id="PF03413"/>
    </source>
</evidence>
<evidence type="ECO:0000313" key="4">
    <source>
        <dbReference type="Proteomes" id="UP000460157"/>
    </source>
</evidence>
<accession>A0A7K1UI76</accession>
<name>A0A7K1UI76_9MICC</name>
<feature type="domain" description="PepSY" evidence="2">
    <location>
        <begin position="104"/>
        <end position="156"/>
    </location>
</feature>
<keyword evidence="4" id="KW-1185">Reference proteome</keyword>
<feature type="compositionally biased region" description="Acidic residues" evidence="1">
    <location>
        <begin position="65"/>
        <end position="93"/>
    </location>
</feature>
<feature type="domain" description="PepSY" evidence="2">
    <location>
        <begin position="174"/>
        <end position="226"/>
    </location>
</feature>